<comment type="caution">
    <text evidence="3">The sequence shown here is derived from an EMBL/GenBank/DDBJ whole genome shotgun (WGS) entry which is preliminary data.</text>
</comment>
<dbReference type="PANTHER" id="PTHR47592">
    <property type="entry name" value="PBF68 PROTEIN"/>
    <property type="match status" value="1"/>
</dbReference>
<reference evidence="3" key="1">
    <citation type="submission" date="2020-01" db="EMBL/GenBank/DDBJ databases">
        <authorList>
            <person name="Mishra B."/>
        </authorList>
    </citation>
    <scope>NUCLEOTIDE SEQUENCE [LARGE SCALE GENOMIC DNA]</scope>
</reference>
<feature type="domain" description="Retrovirus-related Pol polyprotein from transposon TNT 1-94-like beta-barrel" evidence="2">
    <location>
        <begin position="91"/>
        <end position="146"/>
    </location>
</feature>
<name>A0A6D2LIP1_9BRAS</name>
<accession>A0A6D2LIP1</accession>
<evidence type="ECO:0000259" key="2">
    <source>
        <dbReference type="Pfam" id="PF22936"/>
    </source>
</evidence>
<dbReference type="EMBL" id="CACVBM020001795">
    <property type="protein sequence ID" value="CAA7059813.1"/>
    <property type="molecule type" value="Genomic_DNA"/>
</dbReference>
<keyword evidence="4" id="KW-1185">Reference proteome</keyword>
<evidence type="ECO:0000313" key="3">
    <source>
        <dbReference type="EMBL" id="CAA7059813.1"/>
    </source>
</evidence>
<dbReference type="Proteomes" id="UP000467841">
    <property type="component" value="Unassembled WGS sequence"/>
</dbReference>
<feature type="region of interest" description="Disordered" evidence="1">
    <location>
        <begin position="63"/>
        <end position="90"/>
    </location>
</feature>
<evidence type="ECO:0000313" key="4">
    <source>
        <dbReference type="Proteomes" id="UP000467841"/>
    </source>
</evidence>
<gene>
    <name evidence="3" type="ORF">MERR_LOCUS47049</name>
</gene>
<organism evidence="3 4">
    <name type="scientific">Microthlaspi erraticum</name>
    <dbReference type="NCBI Taxonomy" id="1685480"/>
    <lineage>
        <taxon>Eukaryota</taxon>
        <taxon>Viridiplantae</taxon>
        <taxon>Streptophyta</taxon>
        <taxon>Embryophyta</taxon>
        <taxon>Tracheophyta</taxon>
        <taxon>Spermatophyta</taxon>
        <taxon>Magnoliopsida</taxon>
        <taxon>eudicotyledons</taxon>
        <taxon>Gunneridae</taxon>
        <taxon>Pentapetalae</taxon>
        <taxon>rosids</taxon>
        <taxon>malvids</taxon>
        <taxon>Brassicales</taxon>
        <taxon>Brassicaceae</taxon>
        <taxon>Coluteocarpeae</taxon>
        <taxon>Microthlaspi</taxon>
    </lineage>
</organism>
<protein>
    <recommendedName>
        <fullName evidence="2">Retrovirus-related Pol polyprotein from transposon TNT 1-94-like beta-barrel domain-containing protein</fullName>
    </recommendedName>
</protein>
<proteinExistence type="predicted"/>
<dbReference type="InterPro" id="IPR054722">
    <property type="entry name" value="PolX-like_BBD"/>
</dbReference>
<dbReference type="Pfam" id="PF22936">
    <property type="entry name" value="Pol_BBD"/>
    <property type="match status" value="1"/>
</dbReference>
<evidence type="ECO:0000256" key="1">
    <source>
        <dbReference type="SAM" id="MobiDB-lite"/>
    </source>
</evidence>
<feature type="compositionally biased region" description="Basic and acidic residues" evidence="1">
    <location>
        <begin position="75"/>
        <end position="90"/>
    </location>
</feature>
<dbReference type="AlphaFoldDB" id="A0A6D2LIP1"/>
<sequence>MMQMWLNFATNQKAGLTLTRVLNKVANQAPRALRNRPKPPIPKEEIWILREVQSLWQGWTSRSRLSQQGQGEKPSQLDRTDVQHLPEKQGDDRLLMGNVSHSKIEGTGKVVLKMTSGRELTLNNVKHVPDMRKNLISGTLMSKHGFAINFESDQLILRKMVFL</sequence>
<dbReference type="OrthoDB" id="2596766at2759"/>